<dbReference type="PIRSF" id="PIRSF002155">
    <property type="entry name" value="Ribosomal_L1"/>
    <property type="match status" value="1"/>
</dbReference>
<evidence type="ECO:0000256" key="3">
    <source>
        <dbReference type="ARBA" id="ARBA00022555"/>
    </source>
</evidence>
<dbReference type="Gene3D" id="3.30.190.20">
    <property type="match status" value="1"/>
</dbReference>
<comment type="function">
    <text evidence="10 11">Protein L1 is also a translational repressor protein, it controls the translation of the L11 operon by binding to its mRNA.</text>
</comment>
<comment type="function">
    <text evidence="11">Binds directly to 23S rRNA. The L1 stalk is quite mobile in the ribosome, and is involved in E site tRNA release.</text>
</comment>
<dbReference type="KEGG" id="thal:A1OE_245"/>
<keyword evidence="2 11" id="KW-0678">Repressor</keyword>
<keyword evidence="8 11" id="KW-0687">Ribonucleoprotein</keyword>
<evidence type="ECO:0000313" key="14">
    <source>
        <dbReference type="Proteomes" id="UP000010077"/>
    </source>
</evidence>
<dbReference type="Proteomes" id="UP000010077">
    <property type="component" value="Chromosome"/>
</dbReference>
<dbReference type="AlphaFoldDB" id="K7YLV2"/>
<dbReference type="InterPro" id="IPR002143">
    <property type="entry name" value="Ribosomal_uL1"/>
</dbReference>
<dbReference type="GO" id="GO:0019843">
    <property type="term" value="F:rRNA binding"/>
    <property type="evidence" value="ECO:0007669"/>
    <property type="project" value="UniProtKB-UniRule"/>
</dbReference>
<dbReference type="Pfam" id="PF00687">
    <property type="entry name" value="Ribosomal_L1"/>
    <property type="match status" value="1"/>
</dbReference>
<evidence type="ECO:0000256" key="4">
    <source>
        <dbReference type="ARBA" id="ARBA00022730"/>
    </source>
</evidence>
<dbReference type="PANTHER" id="PTHR36427">
    <property type="entry name" value="54S RIBOSOMAL PROTEIN L1, MITOCHONDRIAL"/>
    <property type="match status" value="1"/>
</dbReference>
<dbReference type="CDD" id="cd00403">
    <property type="entry name" value="Ribosomal_L1"/>
    <property type="match status" value="1"/>
</dbReference>
<sequence length="238" mass="25800">MWSKAVVTKAGKRLRNIYNNIDRGKLSSVSEAIQIIKFNSMVKFNETVEISINLNVNPKRSEQMVRGVVSLPYGTGKSIRVAVFAKNVEADEARLAGAEVVGAEDLMEEVKNGRIDFNRLIATPEMMVMVSKLGKVLGPRGLMPNPKLKTVTRNTAEAVKLAKAGQLEFRVEKAGIVHAGIGKVSFPENHLVDNAKAFINAIINAKPLGIKGSYIRRVSISSTMGPSIKVDSAVLNSA</sequence>
<name>K7YLV2_9PROT</name>
<dbReference type="NCBIfam" id="TIGR01169">
    <property type="entry name" value="rplA_bact"/>
    <property type="match status" value="1"/>
</dbReference>
<comment type="similarity">
    <text evidence="1 11 12">Belongs to the universal ribosomal protein uL1 family.</text>
</comment>
<evidence type="ECO:0000256" key="7">
    <source>
        <dbReference type="ARBA" id="ARBA00022980"/>
    </source>
</evidence>
<evidence type="ECO:0000256" key="9">
    <source>
        <dbReference type="ARBA" id="ARBA00035241"/>
    </source>
</evidence>
<evidence type="ECO:0000256" key="10">
    <source>
        <dbReference type="ARBA" id="ARBA00059110"/>
    </source>
</evidence>
<evidence type="ECO:0000313" key="13">
    <source>
        <dbReference type="EMBL" id="AFX98447.1"/>
    </source>
</evidence>
<keyword evidence="3 11" id="KW-0820">tRNA-binding</keyword>
<dbReference type="InterPro" id="IPR005878">
    <property type="entry name" value="Ribosom_uL1_bac-type"/>
</dbReference>
<protein>
    <recommendedName>
        <fullName evidence="9 11">Large ribosomal subunit protein uL1</fullName>
    </recommendedName>
</protein>
<dbReference type="GO" id="GO:0006412">
    <property type="term" value="P:translation"/>
    <property type="evidence" value="ECO:0007669"/>
    <property type="project" value="UniProtKB-UniRule"/>
</dbReference>
<dbReference type="STRING" id="1193729.A1OE_245"/>
<dbReference type="InterPro" id="IPR028364">
    <property type="entry name" value="Ribosomal_uL1/biogenesis"/>
</dbReference>
<dbReference type="Gene3D" id="3.40.50.790">
    <property type="match status" value="1"/>
</dbReference>
<evidence type="ECO:0000256" key="6">
    <source>
        <dbReference type="ARBA" id="ARBA00022884"/>
    </source>
</evidence>
<dbReference type="PANTHER" id="PTHR36427:SF3">
    <property type="entry name" value="LARGE RIBOSOMAL SUBUNIT PROTEIN UL1M"/>
    <property type="match status" value="1"/>
</dbReference>
<dbReference type="HOGENOM" id="CLU_062853_0_0_5"/>
<dbReference type="GO" id="GO:0022625">
    <property type="term" value="C:cytosolic large ribosomal subunit"/>
    <property type="evidence" value="ECO:0007669"/>
    <property type="project" value="TreeGrafter"/>
</dbReference>
<dbReference type="eggNOG" id="COG0081">
    <property type="taxonomic scope" value="Bacteria"/>
</dbReference>
<gene>
    <name evidence="11 13" type="primary">rplA</name>
    <name evidence="13" type="ORF">A1OE_245</name>
</gene>
<dbReference type="GO" id="GO:0000049">
    <property type="term" value="F:tRNA binding"/>
    <property type="evidence" value="ECO:0007669"/>
    <property type="project" value="UniProtKB-KW"/>
</dbReference>
<dbReference type="GO" id="GO:0006417">
    <property type="term" value="P:regulation of translation"/>
    <property type="evidence" value="ECO:0007669"/>
    <property type="project" value="UniProtKB-KW"/>
</dbReference>
<dbReference type="HAMAP" id="MF_01318_B">
    <property type="entry name" value="Ribosomal_uL1_B"/>
    <property type="match status" value="1"/>
</dbReference>
<dbReference type="GO" id="GO:0003735">
    <property type="term" value="F:structural constituent of ribosome"/>
    <property type="evidence" value="ECO:0007669"/>
    <property type="project" value="InterPro"/>
</dbReference>
<dbReference type="InterPro" id="IPR023673">
    <property type="entry name" value="Ribosomal_uL1_CS"/>
</dbReference>
<comment type="subunit">
    <text evidence="11">Part of the 50S ribosomal subunit.</text>
</comment>
<organism evidence="13 14">
    <name type="scientific">Candidatus Endolissoclinum faulkneri L2</name>
    <dbReference type="NCBI Taxonomy" id="1193729"/>
    <lineage>
        <taxon>Bacteria</taxon>
        <taxon>Pseudomonadati</taxon>
        <taxon>Pseudomonadota</taxon>
        <taxon>Alphaproteobacteria</taxon>
        <taxon>Rhodospirillales</taxon>
        <taxon>Rhodospirillaceae</taxon>
        <taxon>Candidatus Endolissoclinum</taxon>
    </lineage>
</organism>
<evidence type="ECO:0000256" key="12">
    <source>
        <dbReference type="RuleBase" id="RU000659"/>
    </source>
</evidence>
<accession>K7YLV2</accession>
<evidence type="ECO:0000256" key="2">
    <source>
        <dbReference type="ARBA" id="ARBA00022491"/>
    </source>
</evidence>
<dbReference type="PROSITE" id="PS01199">
    <property type="entry name" value="RIBOSOMAL_L1"/>
    <property type="match status" value="1"/>
</dbReference>
<evidence type="ECO:0000256" key="8">
    <source>
        <dbReference type="ARBA" id="ARBA00023274"/>
    </source>
</evidence>
<dbReference type="InterPro" id="IPR016095">
    <property type="entry name" value="Ribosomal_uL1_3-a/b-sand"/>
</dbReference>
<keyword evidence="6 11" id="KW-0694">RNA-binding</keyword>
<keyword evidence="4 11" id="KW-0699">rRNA-binding</keyword>
<reference evidence="13 14" key="1">
    <citation type="journal article" date="2012" name="Proc. Natl. Acad. Sci. U.S.A.">
        <title>Genome streamlining and chemical defense in a coral reef symbiosis.</title>
        <authorList>
            <person name="Kwan J.C."/>
            <person name="Donia M.S."/>
            <person name="Han A.W."/>
            <person name="Hirose E."/>
            <person name="Haygood M.G."/>
            <person name="Schmidt E.W."/>
        </authorList>
    </citation>
    <scope>NUCLEOTIDE SEQUENCE [LARGE SCALE GENOMIC DNA]</scope>
    <source>
        <strain evidence="13 14">L2</strain>
    </source>
</reference>
<proteinExistence type="inferred from homology"/>
<dbReference type="InterPro" id="IPR023674">
    <property type="entry name" value="Ribosomal_uL1-like"/>
</dbReference>
<dbReference type="SUPFAM" id="SSF56808">
    <property type="entry name" value="Ribosomal protein L1"/>
    <property type="match status" value="1"/>
</dbReference>
<keyword evidence="7 11" id="KW-0689">Ribosomal protein</keyword>
<keyword evidence="5 11" id="KW-0810">Translation regulation</keyword>
<evidence type="ECO:0000256" key="11">
    <source>
        <dbReference type="HAMAP-Rule" id="MF_01318"/>
    </source>
</evidence>
<evidence type="ECO:0000256" key="5">
    <source>
        <dbReference type="ARBA" id="ARBA00022845"/>
    </source>
</evidence>
<dbReference type="FunFam" id="3.40.50.790:FF:000001">
    <property type="entry name" value="50S ribosomal protein L1"/>
    <property type="match status" value="1"/>
</dbReference>
<evidence type="ECO:0000256" key="1">
    <source>
        <dbReference type="ARBA" id="ARBA00010531"/>
    </source>
</evidence>
<dbReference type="EMBL" id="CP003539">
    <property type="protein sequence ID" value="AFX98447.1"/>
    <property type="molecule type" value="Genomic_DNA"/>
</dbReference>
<dbReference type="PATRIC" id="fig|1193729.4.peg.150"/>
<keyword evidence="14" id="KW-1185">Reference proteome</keyword>